<feature type="transmembrane region" description="Helical" evidence="1">
    <location>
        <begin position="7"/>
        <end position="28"/>
    </location>
</feature>
<evidence type="ECO:0000256" key="1">
    <source>
        <dbReference type="SAM" id="Phobius"/>
    </source>
</evidence>
<proteinExistence type="predicted"/>
<dbReference type="EMBL" id="CP013109">
    <property type="protein sequence ID" value="APG93582.1"/>
    <property type="molecule type" value="Genomic_DNA"/>
</dbReference>
<reference evidence="2 3" key="1">
    <citation type="submission" date="2015-10" db="EMBL/GenBank/DDBJ databases">
        <title>Genomic differences between typical nodule nitrogen-fixing rhizobial strains and those coming from bean seeds.</title>
        <authorList>
            <person name="Peralta H."/>
            <person name="Aguilar-Vera A."/>
            <person name="Diaz R."/>
            <person name="Mora Y."/>
            <person name="Martinez-Batallar G."/>
            <person name="Salazar E."/>
            <person name="Vargas-Lagunas C."/>
            <person name="Encarnacion S."/>
            <person name="Girard L."/>
            <person name="Mora J."/>
        </authorList>
    </citation>
    <scope>NUCLEOTIDE SEQUENCE [LARGE SCALE GENOMIC DNA]</scope>
    <source>
        <strain evidence="2 3">CFNEI 73</strain>
        <plasmid evidence="2 3">B</plasmid>
    </source>
</reference>
<keyword evidence="1" id="KW-0472">Membrane</keyword>
<organism evidence="2 3">
    <name type="scientific">Sinorhizobium americanum</name>
    <dbReference type="NCBI Taxonomy" id="194963"/>
    <lineage>
        <taxon>Bacteria</taxon>
        <taxon>Pseudomonadati</taxon>
        <taxon>Pseudomonadota</taxon>
        <taxon>Alphaproteobacteria</taxon>
        <taxon>Hyphomicrobiales</taxon>
        <taxon>Rhizobiaceae</taxon>
        <taxon>Sinorhizobium/Ensifer group</taxon>
        <taxon>Sinorhizobium</taxon>
    </lineage>
</organism>
<geneLocation type="plasmid" evidence="2 3">
    <name>B</name>
</geneLocation>
<sequence>MVVISRAVVVAMIVSMVIVTVVVMMVMVEPFSARFVLVASDR</sequence>
<protein>
    <submittedName>
        <fullName evidence="2">Uncharacterized protein</fullName>
    </submittedName>
</protein>
<keyword evidence="3" id="KW-1185">Reference proteome</keyword>
<dbReference type="KEGG" id="same:SAMCFNEI73_pB0386"/>
<dbReference type="AlphaFoldDB" id="A0A1L3LU31"/>
<accession>A0A1L3LU31</accession>
<keyword evidence="1" id="KW-1133">Transmembrane helix</keyword>
<evidence type="ECO:0000313" key="2">
    <source>
        <dbReference type="EMBL" id="APG93582.1"/>
    </source>
</evidence>
<keyword evidence="2" id="KW-0614">Plasmid</keyword>
<name>A0A1L3LU31_9HYPH</name>
<evidence type="ECO:0000313" key="3">
    <source>
        <dbReference type="Proteomes" id="UP000182306"/>
    </source>
</evidence>
<gene>
    <name evidence="2" type="ORF">SAMCFNEI73_pB0386</name>
</gene>
<dbReference type="Proteomes" id="UP000182306">
    <property type="component" value="Plasmid B"/>
</dbReference>
<keyword evidence="1" id="KW-0812">Transmembrane</keyword>